<evidence type="ECO:0000313" key="2">
    <source>
        <dbReference type="Proteomes" id="UP001497680"/>
    </source>
</evidence>
<name>A0ACC0CRL8_9PEZI</name>
<proteinExistence type="predicted"/>
<keyword evidence="2" id="KW-1185">Reference proteome</keyword>
<reference evidence="1 2" key="1">
    <citation type="journal article" date="2022" name="New Phytol.">
        <title>Ecological generalism drives hyperdiversity of secondary metabolite gene clusters in xylarialean endophytes.</title>
        <authorList>
            <person name="Franco M.E.E."/>
            <person name="Wisecaver J.H."/>
            <person name="Arnold A.E."/>
            <person name="Ju Y.M."/>
            <person name="Slot J.C."/>
            <person name="Ahrendt S."/>
            <person name="Moore L.P."/>
            <person name="Eastman K.E."/>
            <person name="Scott K."/>
            <person name="Konkel Z."/>
            <person name="Mondo S.J."/>
            <person name="Kuo A."/>
            <person name="Hayes R.D."/>
            <person name="Haridas S."/>
            <person name="Andreopoulos B."/>
            <person name="Riley R."/>
            <person name="LaButti K."/>
            <person name="Pangilinan J."/>
            <person name="Lipzen A."/>
            <person name="Amirebrahimi M."/>
            <person name="Yan J."/>
            <person name="Adam C."/>
            <person name="Keymanesh K."/>
            <person name="Ng V."/>
            <person name="Louie K."/>
            <person name="Northen T."/>
            <person name="Drula E."/>
            <person name="Henrissat B."/>
            <person name="Hsieh H.M."/>
            <person name="Youens-Clark K."/>
            <person name="Lutzoni F."/>
            <person name="Miadlikowska J."/>
            <person name="Eastwood D.C."/>
            <person name="Hamelin R.C."/>
            <person name="Grigoriev I.V."/>
            <person name="U'Ren J.M."/>
        </authorList>
    </citation>
    <scope>NUCLEOTIDE SEQUENCE [LARGE SCALE GENOMIC DNA]</scope>
    <source>
        <strain evidence="1 2">ER1909</strain>
    </source>
</reference>
<organism evidence="1 2">
    <name type="scientific">Hypoxylon rubiginosum</name>
    <dbReference type="NCBI Taxonomy" id="110542"/>
    <lineage>
        <taxon>Eukaryota</taxon>
        <taxon>Fungi</taxon>
        <taxon>Dikarya</taxon>
        <taxon>Ascomycota</taxon>
        <taxon>Pezizomycotina</taxon>
        <taxon>Sordariomycetes</taxon>
        <taxon>Xylariomycetidae</taxon>
        <taxon>Xylariales</taxon>
        <taxon>Hypoxylaceae</taxon>
        <taxon>Hypoxylon</taxon>
    </lineage>
</organism>
<dbReference type="Proteomes" id="UP001497680">
    <property type="component" value="Unassembled WGS sequence"/>
</dbReference>
<accession>A0ACC0CRL8</accession>
<sequence>MKTTLAILFLAKGIACHVIQRHTGQSDPSCQATGKAVYLLTNDANNAVVALPIDEDGTLAAGTVTLSGGKGSNSIDGTTMKPAQPDALVSQSSLAIAGNHIFAVNAGSNSLSMLSISKNDPTKLTLIGQPAAVPAEFPNTVAASTKNKLACVGASGAVAGIVCASFSKRGLGAMDTLRSIGLGQSTPPVGPTNTVSQAFFSEDESTLFTMVKGDPAVNKTGFLSMLAVEKSVGCRGGVKVAAAPTDSRTSPAGTAVLFGSQVIPVMSVNTQTGQAAVVGKQAIDGQKATCWAAFASATGSVFVTDVATPRIIEMSASNASIISTIDMSANGDPGFIDLKAAGAFLYALSPGNGTSDAAITVMDIFGGQGKAKAIQKFSLKGMAGANAQGIAILE</sequence>
<evidence type="ECO:0000313" key="1">
    <source>
        <dbReference type="EMBL" id="KAI6083039.1"/>
    </source>
</evidence>
<comment type="caution">
    <text evidence="1">The sequence shown here is derived from an EMBL/GenBank/DDBJ whole genome shotgun (WGS) entry which is preliminary data.</text>
</comment>
<dbReference type="EMBL" id="MU394359">
    <property type="protein sequence ID" value="KAI6083039.1"/>
    <property type="molecule type" value="Genomic_DNA"/>
</dbReference>
<gene>
    <name evidence="1" type="ORF">F4821DRAFT_263374</name>
</gene>
<protein>
    <submittedName>
        <fullName evidence="1">Uncharacterized protein</fullName>
    </submittedName>
</protein>